<keyword evidence="2" id="KW-0472">Membrane</keyword>
<dbReference type="EMBL" id="CP042327">
    <property type="protein sequence ID" value="QDZ41578.1"/>
    <property type="molecule type" value="Genomic_DNA"/>
</dbReference>
<feature type="transmembrane region" description="Helical" evidence="2">
    <location>
        <begin position="41"/>
        <end position="64"/>
    </location>
</feature>
<sequence length="279" mass="32211">MISDLDFRNEDGKYPPIGEFDNDQALNQLKKERNKQVLKAILNYGGAISSLWLNTMFSVVFSILGGNKVKEIATLSHMIHIMETLLEHFEDDGIEIIPKVKVPKDVATVNQIDLFVRFPQKIYFAICHRKMNDSIITYREDKETFYIRRVNNRGKNIWKPDPSDYIPECFRWLQKNERSLFGGKSNDTRKPSVRILLLMGETKINKHHPPHLYGQVGDEKFLWIKKQGRGTLTIIEEDRLVKFIKAFVTSKTNSSNSKTKYNSSVDNTATSNENAVVNK</sequence>
<feature type="region of interest" description="Disordered" evidence="1">
    <location>
        <begin position="253"/>
        <end position="279"/>
    </location>
</feature>
<organism evidence="3 4">
    <name type="scientific">Euhalothece natronophila Z-M001</name>
    <dbReference type="NCBI Taxonomy" id="522448"/>
    <lineage>
        <taxon>Bacteria</taxon>
        <taxon>Bacillati</taxon>
        <taxon>Cyanobacteriota</taxon>
        <taxon>Cyanophyceae</taxon>
        <taxon>Oscillatoriophycideae</taxon>
        <taxon>Chroococcales</taxon>
        <taxon>Halothecacae</taxon>
        <taxon>Halothece cluster</taxon>
        <taxon>Euhalothece</taxon>
    </lineage>
</organism>
<geneLocation type="plasmid" evidence="4">
    <name>peu1</name>
</geneLocation>
<protein>
    <submittedName>
        <fullName evidence="3">Uncharacterized protein</fullName>
    </submittedName>
</protein>
<gene>
    <name evidence="3" type="ORF">FRE64_16520</name>
</gene>
<evidence type="ECO:0000313" key="3">
    <source>
        <dbReference type="EMBL" id="QDZ41578.1"/>
    </source>
</evidence>
<feature type="compositionally biased region" description="Polar residues" evidence="1">
    <location>
        <begin position="265"/>
        <end position="279"/>
    </location>
</feature>
<keyword evidence="2" id="KW-0812">Transmembrane</keyword>
<dbReference type="OrthoDB" id="481114at2"/>
<proteinExistence type="predicted"/>
<name>A0A5B8NRC4_9CHRO</name>
<evidence type="ECO:0000313" key="4">
    <source>
        <dbReference type="Proteomes" id="UP000318453"/>
    </source>
</evidence>
<feature type="compositionally biased region" description="Low complexity" evidence="1">
    <location>
        <begin position="253"/>
        <end position="264"/>
    </location>
</feature>
<reference evidence="3" key="1">
    <citation type="submission" date="2019-08" db="EMBL/GenBank/DDBJ databases">
        <title>Carotenoids and Carotenoid Binding Proteins in the Halophilic Cyanobacterium Euhalothece sp. ZM00.</title>
        <authorList>
            <person name="Cho S.M."/>
            <person name="Song J.Y."/>
            <person name="Park Y.-I."/>
        </authorList>
    </citation>
    <scope>NUCLEOTIDE SEQUENCE [LARGE SCALE GENOMIC DNA]</scope>
    <source>
        <strain evidence="3">Z-M001</strain>
        <plasmid evidence="3">pEu1</plasmid>
    </source>
</reference>
<evidence type="ECO:0000256" key="2">
    <source>
        <dbReference type="SAM" id="Phobius"/>
    </source>
</evidence>
<accession>A0A5B8NRC4</accession>
<evidence type="ECO:0000256" key="1">
    <source>
        <dbReference type="SAM" id="MobiDB-lite"/>
    </source>
</evidence>
<dbReference type="AlphaFoldDB" id="A0A5B8NRC4"/>
<dbReference type="KEGG" id="enn:FRE64_16520"/>
<keyword evidence="2" id="KW-1133">Transmembrane helix</keyword>
<dbReference type="Proteomes" id="UP000318453">
    <property type="component" value="Plasmid pEu1"/>
</dbReference>
<dbReference type="RefSeq" id="WP_146297451.1">
    <property type="nucleotide sequence ID" value="NZ_CP042327.1"/>
</dbReference>
<keyword evidence="4" id="KW-1185">Reference proteome</keyword>
<keyword evidence="3" id="KW-0614">Plasmid</keyword>